<evidence type="ECO:0000313" key="3">
    <source>
        <dbReference type="Proteomes" id="UP000248146"/>
    </source>
</evidence>
<keyword evidence="1" id="KW-1133">Transmembrane helix</keyword>
<evidence type="ECO:0000313" key="2">
    <source>
        <dbReference type="EMBL" id="PYC21013.1"/>
    </source>
</evidence>
<feature type="transmembrane region" description="Helical" evidence="1">
    <location>
        <begin position="55"/>
        <end position="74"/>
    </location>
</feature>
<feature type="transmembrane region" description="Helical" evidence="1">
    <location>
        <begin position="30"/>
        <end position="46"/>
    </location>
</feature>
<name>A0A2V4L4C5_AQUAC</name>
<evidence type="ECO:0000256" key="1">
    <source>
        <dbReference type="SAM" id="Phobius"/>
    </source>
</evidence>
<dbReference type="AlphaFoldDB" id="A0A2V4L4C5"/>
<gene>
    <name evidence="2" type="ORF">DMO17_16805</name>
</gene>
<dbReference type="Proteomes" id="UP000248146">
    <property type="component" value="Unassembled WGS sequence"/>
</dbReference>
<dbReference type="EMBL" id="QJRX01000009">
    <property type="protein sequence ID" value="PYC21013.1"/>
    <property type="molecule type" value="Genomic_DNA"/>
</dbReference>
<comment type="caution">
    <text evidence="2">The sequence shown here is derived from an EMBL/GenBank/DDBJ whole genome shotgun (WGS) entry which is preliminary data.</text>
</comment>
<dbReference type="OrthoDB" id="6074146at2"/>
<reference evidence="2 3" key="1">
    <citation type="submission" date="2018-06" db="EMBL/GenBank/DDBJ databases">
        <title>Pseudomonas diversity within urban Lake Michigan freshwaters.</title>
        <authorList>
            <person name="Batrich M."/>
            <person name="Hatzopoulos T."/>
            <person name="Putonti C."/>
        </authorList>
    </citation>
    <scope>NUCLEOTIDE SEQUENCE [LARGE SCALE GENOMIC DNA]</scope>
    <source>
        <strain evidence="2 3">MB-090714</strain>
    </source>
</reference>
<protein>
    <submittedName>
        <fullName evidence="2">MFS transporter</fullName>
    </submittedName>
</protein>
<keyword evidence="1" id="KW-0812">Transmembrane</keyword>
<proteinExistence type="predicted"/>
<dbReference type="RefSeq" id="WP_110683628.1">
    <property type="nucleotide sequence ID" value="NZ_QJRX01000009.1"/>
</dbReference>
<organism evidence="2 3">
    <name type="scientific">Aquipseudomonas alcaligenes</name>
    <name type="common">Pseudomonas alcaligenes</name>
    <dbReference type="NCBI Taxonomy" id="43263"/>
    <lineage>
        <taxon>Bacteria</taxon>
        <taxon>Pseudomonadati</taxon>
        <taxon>Pseudomonadota</taxon>
        <taxon>Gammaproteobacteria</taxon>
        <taxon>Pseudomonadales</taxon>
        <taxon>Pseudomonadaceae</taxon>
        <taxon>Aquipseudomonas</taxon>
    </lineage>
</organism>
<accession>A0A2V4L4C5</accession>
<keyword evidence="1" id="KW-0472">Membrane</keyword>
<sequence>MDALLILGGLLLILVGLVWLVMRAFSTSLLWGWGSLIPPLTLVYVLRHWRMARQAVVLMALGCIPLVVGMVLMANRDAARLEAILSLRWLKEAPKAPAELDIRLHGELNGQPFKPQYAELIDGVLSLREGEDFFARREVTIRLPQAQKAPVQLDVLPEDEGALPEVEISWLLPEQDLPEARRLSQGYTLHLDLQALPPNKLQGDFHLVLPPSFKTSLSGRLELFADRLRYRDGRLDTRFDSRETLAKVIDDHLQRRFATRLVQLAELPDVTFPASELPLQVQARINGAEQSLALVLEKGPRGWQVRDDRYPELAAQEARAETVVQAEEPEQAPQASARAPLDRRLRFSLARLQRNPEQYRQLLMRVSKASGGTLEGRFVGLDGDGSIRLSQQLGSGAGQASFSFKPEEIERIELLQP</sequence>